<dbReference type="InterPro" id="IPR050226">
    <property type="entry name" value="NagZ_Beta-hexosaminidase"/>
</dbReference>
<dbReference type="FunFam" id="3.20.20.300:FF:000014">
    <property type="entry name" value="Beta-hexosaminidase, lipoprotein"/>
    <property type="match status" value="1"/>
</dbReference>
<dbReference type="SUPFAM" id="SSF51445">
    <property type="entry name" value="(Trans)glycosidases"/>
    <property type="match status" value="1"/>
</dbReference>
<evidence type="ECO:0000256" key="2">
    <source>
        <dbReference type="ARBA" id="ARBA00005336"/>
    </source>
</evidence>
<evidence type="ECO:0000256" key="4">
    <source>
        <dbReference type="ARBA" id="ARBA00022801"/>
    </source>
</evidence>
<dbReference type="SUPFAM" id="SSF52279">
    <property type="entry name" value="Beta-D-glucan exohydrolase, C-terminal domain"/>
    <property type="match status" value="1"/>
</dbReference>
<reference evidence="9 10" key="1">
    <citation type="submission" date="2018-03" db="EMBL/GenBank/DDBJ databases">
        <title>Genomic Encyclopedia of Archaeal and Bacterial Type Strains, Phase II (KMG-II): from individual species to whole genera.</title>
        <authorList>
            <person name="Goeker M."/>
        </authorList>
    </citation>
    <scope>NUCLEOTIDE SEQUENCE [LARGE SCALE GENOMIC DNA]</scope>
    <source>
        <strain evidence="9 10">DSM 44720</strain>
    </source>
</reference>
<dbReference type="Proteomes" id="UP000239494">
    <property type="component" value="Unassembled WGS sequence"/>
</dbReference>
<evidence type="ECO:0000259" key="7">
    <source>
        <dbReference type="Pfam" id="PF00933"/>
    </source>
</evidence>
<dbReference type="InterPro" id="IPR001764">
    <property type="entry name" value="Glyco_hydro_3_N"/>
</dbReference>
<feature type="signal peptide" evidence="6">
    <location>
        <begin position="1"/>
        <end position="26"/>
    </location>
</feature>
<sequence length="586" mass="61620">MYQVARPLAVVALVTAVVGAPLTASAQPDSTSARNITTMVRRMSLEDKVGQLFVTYLNGQSPDEVNPANRTNFGVDTPAQVVAKFHPGGVIYFNNSTRDNIDTPQQVATLSNGLQRAAMSSGLHIPLAISTDQEMGIVTRIGAPATQFPGNMALGAGRSTADAEKAATITANELRAMGITQDFAPDADVNSNPANPVIGVRSYSSDPALASDMVAAQVRGYQQRYLAKGAVSATAKHFPGHGDTSEDSHTSLPVVDRTVEQWRKLDAPPFRAAIAAGIDSIMTAHIQTPRIDPSGEPATLSAPVVTGLLRNELHYDGVVITDSLEMEGVRQLHSDARIPVLALKAGVDQLLMPVNLQVAVNGVLDAVRSGELSERRIDQSVLRILRMKLLRGMLTSPLVDVGAIPRTVGSPANLATAQRITDRTTTVVRNDAKVLPLAKKPASALVTGWGETTTRTLAARLTARGTTTTALPTGSAPTEAQIVAAEQAAAGAEVVVLLTNSLSTQSAQQALLTRLRATGKPVVAVAVQNPYDVGVDNPTWLATYSYGAGAMESLAKVVYGETGPKGKLPVEVPGPTRYPLGHGVTW</sequence>
<feature type="domain" description="Glycoside hydrolase family 3 C-terminal" evidence="8">
    <location>
        <begin position="426"/>
        <end position="575"/>
    </location>
</feature>
<protein>
    <recommendedName>
        <fullName evidence="3">beta-N-acetylhexosaminidase</fullName>
        <ecNumber evidence="3">3.2.1.52</ecNumber>
    </recommendedName>
</protein>
<dbReference type="PANTHER" id="PTHR30480:SF13">
    <property type="entry name" value="BETA-HEXOSAMINIDASE"/>
    <property type="match status" value="1"/>
</dbReference>
<dbReference type="GO" id="GO:0009254">
    <property type="term" value="P:peptidoglycan turnover"/>
    <property type="evidence" value="ECO:0007669"/>
    <property type="project" value="TreeGrafter"/>
</dbReference>
<dbReference type="GO" id="GO:0005975">
    <property type="term" value="P:carbohydrate metabolic process"/>
    <property type="evidence" value="ECO:0007669"/>
    <property type="project" value="InterPro"/>
</dbReference>
<comment type="caution">
    <text evidence="9">The sequence shown here is derived from an EMBL/GenBank/DDBJ whole genome shotgun (WGS) entry which is preliminary data.</text>
</comment>
<evidence type="ECO:0000313" key="10">
    <source>
        <dbReference type="Proteomes" id="UP000239494"/>
    </source>
</evidence>
<evidence type="ECO:0000313" key="9">
    <source>
        <dbReference type="EMBL" id="PRY46204.1"/>
    </source>
</evidence>
<organism evidence="9 10">
    <name type="scientific">Umezawaea tangerina</name>
    <dbReference type="NCBI Taxonomy" id="84725"/>
    <lineage>
        <taxon>Bacteria</taxon>
        <taxon>Bacillati</taxon>
        <taxon>Actinomycetota</taxon>
        <taxon>Actinomycetes</taxon>
        <taxon>Pseudonocardiales</taxon>
        <taxon>Pseudonocardiaceae</taxon>
        <taxon>Umezawaea</taxon>
    </lineage>
</organism>
<dbReference type="PANTHER" id="PTHR30480">
    <property type="entry name" value="BETA-HEXOSAMINIDASE-RELATED"/>
    <property type="match status" value="1"/>
</dbReference>
<feature type="domain" description="Glycoside hydrolase family 3 N-terminal" evidence="7">
    <location>
        <begin position="45"/>
        <end position="386"/>
    </location>
</feature>
<evidence type="ECO:0000256" key="1">
    <source>
        <dbReference type="ARBA" id="ARBA00001231"/>
    </source>
</evidence>
<evidence type="ECO:0000256" key="3">
    <source>
        <dbReference type="ARBA" id="ARBA00012663"/>
    </source>
</evidence>
<feature type="chain" id="PRO_5015473706" description="beta-N-acetylhexosaminidase" evidence="6">
    <location>
        <begin position="27"/>
        <end position="586"/>
    </location>
</feature>
<dbReference type="InterPro" id="IPR036881">
    <property type="entry name" value="Glyco_hydro_3_C_sf"/>
</dbReference>
<dbReference type="Pfam" id="PF00933">
    <property type="entry name" value="Glyco_hydro_3"/>
    <property type="match status" value="1"/>
</dbReference>
<keyword evidence="5" id="KW-0326">Glycosidase</keyword>
<dbReference type="AlphaFoldDB" id="A0A2T0TKG1"/>
<keyword evidence="6" id="KW-0732">Signal</keyword>
<keyword evidence="4" id="KW-0378">Hydrolase</keyword>
<evidence type="ECO:0000256" key="5">
    <source>
        <dbReference type="ARBA" id="ARBA00023295"/>
    </source>
</evidence>
<gene>
    <name evidence="9" type="ORF">CLV43_101475</name>
</gene>
<keyword evidence="10" id="KW-1185">Reference proteome</keyword>
<comment type="similarity">
    <text evidence="2">Belongs to the glycosyl hydrolase 3 family.</text>
</comment>
<dbReference type="InterPro" id="IPR017853">
    <property type="entry name" value="GH"/>
</dbReference>
<evidence type="ECO:0000259" key="8">
    <source>
        <dbReference type="Pfam" id="PF01915"/>
    </source>
</evidence>
<dbReference type="GO" id="GO:0004563">
    <property type="term" value="F:beta-N-acetylhexosaminidase activity"/>
    <property type="evidence" value="ECO:0007669"/>
    <property type="project" value="UniProtKB-EC"/>
</dbReference>
<name>A0A2T0TKG1_9PSEU</name>
<dbReference type="EMBL" id="PVTF01000001">
    <property type="protein sequence ID" value="PRY46204.1"/>
    <property type="molecule type" value="Genomic_DNA"/>
</dbReference>
<dbReference type="InterPro" id="IPR002772">
    <property type="entry name" value="Glyco_hydro_3_C"/>
</dbReference>
<proteinExistence type="inferred from homology"/>
<dbReference type="InterPro" id="IPR036962">
    <property type="entry name" value="Glyco_hydro_3_N_sf"/>
</dbReference>
<dbReference type="Gene3D" id="3.20.20.300">
    <property type="entry name" value="Glycoside hydrolase, family 3, N-terminal domain"/>
    <property type="match status" value="1"/>
</dbReference>
<accession>A0A2T0TKG1</accession>
<evidence type="ECO:0000256" key="6">
    <source>
        <dbReference type="SAM" id="SignalP"/>
    </source>
</evidence>
<comment type="catalytic activity">
    <reaction evidence="1">
        <text>Hydrolysis of terminal non-reducing N-acetyl-D-hexosamine residues in N-acetyl-beta-D-hexosaminides.</text>
        <dbReference type="EC" id="3.2.1.52"/>
    </reaction>
</comment>
<dbReference type="Gene3D" id="3.40.50.1700">
    <property type="entry name" value="Glycoside hydrolase family 3 C-terminal domain"/>
    <property type="match status" value="1"/>
</dbReference>
<dbReference type="EC" id="3.2.1.52" evidence="3"/>
<dbReference type="Pfam" id="PF01915">
    <property type="entry name" value="Glyco_hydro_3_C"/>
    <property type="match status" value="1"/>
</dbReference>